<dbReference type="AlphaFoldDB" id="A0A445ER48"/>
<protein>
    <submittedName>
        <fullName evidence="1">Uncharacterized protein</fullName>
    </submittedName>
</protein>
<gene>
    <name evidence="1" type="ORF">Ahy_A01g002557</name>
</gene>
<organism evidence="1 2">
    <name type="scientific">Arachis hypogaea</name>
    <name type="common">Peanut</name>
    <dbReference type="NCBI Taxonomy" id="3818"/>
    <lineage>
        <taxon>Eukaryota</taxon>
        <taxon>Viridiplantae</taxon>
        <taxon>Streptophyta</taxon>
        <taxon>Embryophyta</taxon>
        <taxon>Tracheophyta</taxon>
        <taxon>Spermatophyta</taxon>
        <taxon>Magnoliopsida</taxon>
        <taxon>eudicotyledons</taxon>
        <taxon>Gunneridae</taxon>
        <taxon>Pentapetalae</taxon>
        <taxon>rosids</taxon>
        <taxon>fabids</taxon>
        <taxon>Fabales</taxon>
        <taxon>Fabaceae</taxon>
        <taxon>Papilionoideae</taxon>
        <taxon>50 kb inversion clade</taxon>
        <taxon>dalbergioids sensu lato</taxon>
        <taxon>Dalbergieae</taxon>
        <taxon>Pterocarpus clade</taxon>
        <taxon>Arachis</taxon>
    </lineage>
</organism>
<reference evidence="1 2" key="1">
    <citation type="submission" date="2019-01" db="EMBL/GenBank/DDBJ databases">
        <title>Sequencing of cultivated peanut Arachis hypogaea provides insights into genome evolution and oil improvement.</title>
        <authorList>
            <person name="Chen X."/>
        </authorList>
    </citation>
    <scope>NUCLEOTIDE SEQUENCE [LARGE SCALE GENOMIC DNA]</scope>
    <source>
        <strain evidence="2">cv. Fuhuasheng</strain>
        <tissue evidence="1">Leaves</tissue>
    </source>
</reference>
<accession>A0A445ER48</accession>
<dbReference type="Proteomes" id="UP000289738">
    <property type="component" value="Chromosome A01"/>
</dbReference>
<proteinExistence type="predicted"/>
<name>A0A445ER48_ARAHY</name>
<keyword evidence="2" id="KW-1185">Reference proteome</keyword>
<comment type="caution">
    <text evidence="1">The sequence shown here is derived from an EMBL/GenBank/DDBJ whole genome shotgun (WGS) entry which is preliminary data.</text>
</comment>
<evidence type="ECO:0000313" key="2">
    <source>
        <dbReference type="Proteomes" id="UP000289738"/>
    </source>
</evidence>
<sequence>MAVFHLQFYNDDERCINSLREKVLLVDDLSCVEEDEEDLNPKVGLDCIADPGKLRVVESRVLGMIYNSSSMQLMNSTFHHNSPWKNTHVHRSKSKKILPMLAIWNKIASRKQWTGFKQPSVKR</sequence>
<dbReference type="EMBL" id="SDMP01000001">
    <property type="protein sequence ID" value="RYR77877.1"/>
    <property type="molecule type" value="Genomic_DNA"/>
</dbReference>
<dbReference type="STRING" id="3818.A0A445ER48"/>
<evidence type="ECO:0000313" key="1">
    <source>
        <dbReference type="EMBL" id="RYR77877.1"/>
    </source>
</evidence>